<accession>A0A521CP79</accession>
<name>A0A521CP79_9BACT</name>
<keyword evidence="2" id="KW-1185">Reference proteome</keyword>
<sequence length="118" mass="14199">MRTSEFRTAVLEAMRFAEEEGFKFPVENIKEGYNSPFEVVLEVLDESYPQWRNDYDENDVEEVMDILNEFWEYENFADFYTETESNIEAIEEDEKEIRIGFTTFYLICDKKDKTCYEG</sequence>
<proteinExistence type="predicted"/>
<dbReference type="EMBL" id="FXTM01000014">
    <property type="protein sequence ID" value="SMO61253.1"/>
    <property type="molecule type" value="Genomic_DNA"/>
</dbReference>
<evidence type="ECO:0000313" key="1">
    <source>
        <dbReference type="EMBL" id="SMO61253.1"/>
    </source>
</evidence>
<dbReference type="RefSeq" id="WP_142935671.1">
    <property type="nucleotide sequence ID" value="NZ_FXTM01000014.1"/>
</dbReference>
<dbReference type="AlphaFoldDB" id="A0A521CP79"/>
<gene>
    <name evidence="1" type="ORF">SAMN06269117_11438</name>
</gene>
<dbReference type="Proteomes" id="UP000317315">
    <property type="component" value="Unassembled WGS sequence"/>
</dbReference>
<evidence type="ECO:0000313" key="2">
    <source>
        <dbReference type="Proteomes" id="UP000317315"/>
    </source>
</evidence>
<protein>
    <submittedName>
        <fullName evidence="1">Uncharacterized protein</fullName>
    </submittedName>
</protein>
<reference evidence="1 2" key="1">
    <citation type="submission" date="2017-05" db="EMBL/GenBank/DDBJ databases">
        <authorList>
            <person name="Varghese N."/>
            <person name="Submissions S."/>
        </authorList>
    </citation>
    <scope>NUCLEOTIDE SEQUENCE [LARGE SCALE GENOMIC DNA]</scope>
    <source>
        <strain evidence="1 2">DSM 16304</strain>
    </source>
</reference>
<organism evidence="1 2">
    <name type="scientific">Balnearium lithotrophicum</name>
    <dbReference type="NCBI Taxonomy" id="223788"/>
    <lineage>
        <taxon>Bacteria</taxon>
        <taxon>Pseudomonadati</taxon>
        <taxon>Aquificota</taxon>
        <taxon>Aquificia</taxon>
        <taxon>Desulfurobacteriales</taxon>
        <taxon>Desulfurobacteriaceae</taxon>
        <taxon>Balnearium</taxon>
    </lineage>
</organism>